<evidence type="ECO:0008006" key="3">
    <source>
        <dbReference type="Google" id="ProtNLM"/>
    </source>
</evidence>
<dbReference type="Pfam" id="PF11104">
    <property type="entry name" value="PilM_2"/>
    <property type="match status" value="1"/>
</dbReference>
<dbReference type="PANTHER" id="PTHR32432">
    <property type="entry name" value="CELL DIVISION PROTEIN FTSA-RELATED"/>
    <property type="match status" value="1"/>
</dbReference>
<dbReference type="SUPFAM" id="SSF53067">
    <property type="entry name" value="Actin-like ATPase domain"/>
    <property type="match status" value="1"/>
</dbReference>
<evidence type="ECO:0000313" key="2">
    <source>
        <dbReference type="Proteomes" id="UP000231198"/>
    </source>
</evidence>
<dbReference type="PANTHER" id="PTHR32432:SF3">
    <property type="entry name" value="ETHANOLAMINE UTILIZATION PROTEIN EUTJ"/>
    <property type="match status" value="1"/>
</dbReference>
<reference evidence="2" key="1">
    <citation type="submission" date="2017-09" db="EMBL/GenBank/DDBJ databases">
        <title>Depth-based differentiation of microbial function through sediment-hosted aquifers and enrichment of novel symbionts in the deep terrestrial subsurface.</title>
        <authorList>
            <person name="Probst A.J."/>
            <person name="Ladd B."/>
            <person name="Jarett J.K."/>
            <person name="Geller-Mcgrath D.E."/>
            <person name="Sieber C.M.K."/>
            <person name="Emerson J.B."/>
            <person name="Anantharaman K."/>
            <person name="Thomas B.C."/>
            <person name="Malmstrom R."/>
            <person name="Stieglmeier M."/>
            <person name="Klingl A."/>
            <person name="Woyke T."/>
            <person name="Ryan C.M."/>
            <person name="Banfield J.F."/>
        </authorList>
    </citation>
    <scope>NUCLEOTIDE SEQUENCE [LARGE SCALE GENOMIC DNA]</scope>
</reference>
<protein>
    <recommendedName>
        <fullName evidence="3">SHS2 domain-containing protein</fullName>
    </recommendedName>
</protein>
<sequence length="341" mass="37730">MADTLFCVDFGESFIKVADAKKDGSLIDVSSLGFAEVSPAFYSADTEKVIGDHATIIQKLLGTLKIAKKNVNVVIPDTYSYSQVLDMPKLNEKELISAIKYQADQFIPMPIDEVNIDVEILSESAKENKLLVLMIASSKKLIEKIQKTVELAGLIPESIENELSACSRFAVDIFSNVQSASGILLVNLSLNTTSLYFFDPRFHLITQTRNFNTGFYIFLKETALNLNLTQTQAAEALKSHQAGQQSSLPIESNVEPVVKEFGSEVKRFINVIAQRFQMNIGTILLLNDSFRFPSLAKLVENSIGIPTSVINPYSVLKKNPSVEFFKQNLSLFISSIGGNLR</sequence>
<proteinExistence type="predicted"/>
<dbReference type="Gene3D" id="3.30.1490.300">
    <property type="match status" value="1"/>
</dbReference>
<dbReference type="Gene3D" id="3.30.420.40">
    <property type="match status" value="2"/>
</dbReference>
<evidence type="ECO:0000313" key="1">
    <source>
        <dbReference type="EMBL" id="PIS15651.1"/>
    </source>
</evidence>
<dbReference type="InterPro" id="IPR005883">
    <property type="entry name" value="PilM"/>
</dbReference>
<dbReference type="InterPro" id="IPR050696">
    <property type="entry name" value="FtsA/MreB"/>
</dbReference>
<organism evidence="1 2">
    <name type="scientific">Candidatus Roizmanbacteria bacterium CG09_land_8_20_14_0_10_41_9</name>
    <dbReference type="NCBI Taxonomy" id="1974850"/>
    <lineage>
        <taxon>Bacteria</taxon>
        <taxon>Candidatus Roizmaniibacteriota</taxon>
    </lineage>
</organism>
<accession>A0A2H0WSQ9</accession>
<name>A0A2H0WSQ9_9BACT</name>
<dbReference type="EMBL" id="PEZG01000057">
    <property type="protein sequence ID" value="PIS15651.1"/>
    <property type="molecule type" value="Genomic_DNA"/>
</dbReference>
<dbReference type="InterPro" id="IPR043129">
    <property type="entry name" value="ATPase_NBD"/>
</dbReference>
<comment type="caution">
    <text evidence="1">The sequence shown here is derived from an EMBL/GenBank/DDBJ whole genome shotgun (WGS) entry which is preliminary data.</text>
</comment>
<dbReference type="AlphaFoldDB" id="A0A2H0WSQ9"/>
<gene>
    <name evidence="1" type="ORF">COT62_02745</name>
</gene>
<dbReference type="Proteomes" id="UP000231198">
    <property type="component" value="Unassembled WGS sequence"/>
</dbReference>